<evidence type="ECO:0000313" key="2">
    <source>
        <dbReference type="EMBL" id="KAK0372781.1"/>
    </source>
</evidence>
<dbReference type="Proteomes" id="UP001169217">
    <property type="component" value="Unassembled WGS sequence"/>
</dbReference>
<proteinExistence type="predicted"/>
<sequence length="174" mass="19644">MPIRNQPATAAVAAHSRHPRLNPLQLIPQNPLPPPKHLPPHPLPFEPISRLTNNLTQPFPILTQTIRPPTKPSKRISDPQMRHTNSPARLLHNTDMPPKQIPLLPPCTREPPLQPRLLGSALRQTREKLLNITRSASALLLRVYIRPSAHLIFQRSERVVEFSNPRIKACDVDG</sequence>
<protein>
    <submittedName>
        <fullName evidence="2">Uncharacterized protein</fullName>
    </submittedName>
</protein>
<accession>A0ABQ9PMM0</accession>
<reference evidence="2" key="1">
    <citation type="submission" date="2023-04" db="EMBL/GenBank/DDBJ databases">
        <title>Colletotrichum limetticola genome sequence.</title>
        <authorList>
            <person name="Baroncelli R."/>
        </authorList>
    </citation>
    <scope>NUCLEOTIDE SEQUENCE</scope>
    <source>
        <strain evidence="2">KLA-Anderson</strain>
    </source>
</reference>
<feature type="region of interest" description="Disordered" evidence="1">
    <location>
        <begin position="63"/>
        <end position="82"/>
    </location>
</feature>
<comment type="caution">
    <text evidence="2">The sequence shown here is derived from an EMBL/GenBank/DDBJ whole genome shotgun (WGS) entry which is preliminary data.</text>
</comment>
<gene>
    <name evidence="2" type="ORF">CLIM01_09859</name>
</gene>
<evidence type="ECO:0000256" key="1">
    <source>
        <dbReference type="SAM" id="MobiDB-lite"/>
    </source>
</evidence>
<name>A0ABQ9PMM0_9PEZI</name>
<dbReference type="EMBL" id="JARUPT010000348">
    <property type="protein sequence ID" value="KAK0372781.1"/>
    <property type="molecule type" value="Genomic_DNA"/>
</dbReference>
<evidence type="ECO:0000313" key="3">
    <source>
        <dbReference type="Proteomes" id="UP001169217"/>
    </source>
</evidence>
<organism evidence="2 3">
    <name type="scientific">Colletotrichum limetticola</name>
    <dbReference type="NCBI Taxonomy" id="1209924"/>
    <lineage>
        <taxon>Eukaryota</taxon>
        <taxon>Fungi</taxon>
        <taxon>Dikarya</taxon>
        <taxon>Ascomycota</taxon>
        <taxon>Pezizomycotina</taxon>
        <taxon>Sordariomycetes</taxon>
        <taxon>Hypocreomycetidae</taxon>
        <taxon>Glomerellales</taxon>
        <taxon>Glomerellaceae</taxon>
        <taxon>Colletotrichum</taxon>
        <taxon>Colletotrichum acutatum species complex</taxon>
    </lineage>
</organism>
<keyword evidence="3" id="KW-1185">Reference proteome</keyword>